<dbReference type="AlphaFoldDB" id="W9X8M6"/>
<dbReference type="PANTHER" id="PTHR44229">
    <property type="entry name" value="15-HYDROXYPROSTAGLANDIN DEHYDROGENASE [NAD(+)]"/>
    <property type="match status" value="1"/>
</dbReference>
<dbReference type="Pfam" id="PF00106">
    <property type="entry name" value="adh_short"/>
    <property type="match status" value="1"/>
</dbReference>
<dbReference type="PROSITE" id="PS00061">
    <property type="entry name" value="ADH_SHORT"/>
    <property type="match status" value="1"/>
</dbReference>
<evidence type="ECO:0000313" key="5">
    <source>
        <dbReference type="EMBL" id="EXJ66784.1"/>
    </source>
</evidence>
<organism evidence="5 6">
    <name type="scientific">Cladophialophora psammophila CBS 110553</name>
    <dbReference type="NCBI Taxonomy" id="1182543"/>
    <lineage>
        <taxon>Eukaryota</taxon>
        <taxon>Fungi</taxon>
        <taxon>Dikarya</taxon>
        <taxon>Ascomycota</taxon>
        <taxon>Pezizomycotina</taxon>
        <taxon>Eurotiomycetes</taxon>
        <taxon>Chaetothyriomycetidae</taxon>
        <taxon>Chaetothyriales</taxon>
        <taxon>Herpotrichiellaceae</taxon>
        <taxon>Cladophialophora</taxon>
    </lineage>
</organism>
<proteinExistence type="inferred from homology"/>
<dbReference type="Proteomes" id="UP000019471">
    <property type="component" value="Unassembled WGS sequence"/>
</dbReference>
<keyword evidence="2" id="KW-0521">NADP</keyword>
<dbReference type="PRINTS" id="PR00080">
    <property type="entry name" value="SDRFAMILY"/>
</dbReference>
<protein>
    <recommendedName>
        <fullName evidence="7">NAD(P)-binding protein</fullName>
    </recommendedName>
</protein>
<dbReference type="eggNOG" id="KOG4169">
    <property type="taxonomic scope" value="Eukaryota"/>
</dbReference>
<reference evidence="5 6" key="1">
    <citation type="submission" date="2013-03" db="EMBL/GenBank/DDBJ databases">
        <title>The Genome Sequence of Cladophialophora psammophila CBS 110553.</title>
        <authorList>
            <consortium name="The Broad Institute Genomics Platform"/>
            <person name="Cuomo C."/>
            <person name="de Hoog S."/>
            <person name="Gorbushina A."/>
            <person name="Walker B."/>
            <person name="Young S.K."/>
            <person name="Zeng Q."/>
            <person name="Gargeya S."/>
            <person name="Fitzgerald M."/>
            <person name="Haas B."/>
            <person name="Abouelleil A."/>
            <person name="Allen A.W."/>
            <person name="Alvarado L."/>
            <person name="Arachchi H.M."/>
            <person name="Berlin A.M."/>
            <person name="Chapman S.B."/>
            <person name="Gainer-Dewar J."/>
            <person name="Goldberg J."/>
            <person name="Griggs A."/>
            <person name="Gujja S."/>
            <person name="Hansen M."/>
            <person name="Howarth C."/>
            <person name="Imamovic A."/>
            <person name="Ireland A."/>
            <person name="Larimer J."/>
            <person name="McCowan C."/>
            <person name="Murphy C."/>
            <person name="Pearson M."/>
            <person name="Poon T.W."/>
            <person name="Priest M."/>
            <person name="Roberts A."/>
            <person name="Saif S."/>
            <person name="Shea T."/>
            <person name="Sisk P."/>
            <person name="Sykes S."/>
            <person name="Wortman J."/>
            <person name="Nusbaum C."/>
            <person name="Birren B."/>
        </authorList>
    </citation>
    <scope>NUCLEOTIDE SEQUENCE [LARGE SCALE GENOMIC DNA]</scope>
    <source>
        <strain evidence="5 6">CBS 110553</strain>
    </source>
</reference>
<dbReference type="STRING" id="1182543.W9X8M6"/>
<keyword evidence="6" id="KW-1185">Reference proteome</keyword>
<dbReference type="Gene3D" id="3.40.50.720">
    <property type="entry name" value="NAD(P)-binding Rossmann-like Domain"/>
    <property type="match status" value="1"/>
</dbReference>
<keyword evidence="3" id="KW-0560">Oxidoreductase</keyword>
<comment type="caution">
    <text evidence="5">The sequence shown here is derived from an EMBL/GenBank/DDBJ whole genome shotgun (WGS) entry which is preliminary data.</text>
</comment>
<evidence type="ECO:0000256" key="2">
    <source>
        <dbReference type="ARBA" id="ARBA00022857"/>
    </source>
</evidence>
<dbReference type="PRINTS" id="PR00081">
    <property type="entry name" value="GDHRDH"/>
</dbReference>
<evidence type="ECO:0008006" key="7">
    <source>
        <dbReference type="Google" id="ProtNLM"/>
    </source>
</evidence>
<evidence type="ECO:0000256" key="1">
    <source>
        <dbReference type="ARBA" id="ARBA00006484"/>
    </source>
</evidence>
<evidence type="ECO:0000313" key="6">
    <source>
        <dbReference type="Proteomes" id="UP000019471"/>
    </source>
</evidence>
<dbReference type="RefSeq" id="XP_007748747.1">
    <property type="nucleotide sequence ID" value="XM_007750557.1"/>
</dbReference>
<name>W9X8M6_9EURO</name>
<dbReference type="EMBL" id="AMGX01000018">
    <property type="protein sequence ID" value="EXJ66784.1"/>
    <property type="molecule type" value="Genomic_DNA"/>
</dbReference>
<accession>W9X8M6</accession>
<dbReference type="OrthoDB" id="5371740at2759"/>
<dbReference type="GeneID" id="19194674"/>
<dbReference type="InterPro" id="IPR036291">
    <property type="entry name" value="NAD(P)-bd_dom_sf"/>
</dbReference>
<dbReference type="InterPro" id="IPR002347">
    <property type="entry name" value="SDR_fam"/>
</dbReference>
<evidence type="ECO:0000256" key="4">
    <source>
        <dbReference type="RuleBase" id="RU000363"/>
    </source>
</evidence>
<dbReference type="GO" id="GO:0016616">
    <property type="term" value="F:oxidoreductase activity, acting on the CH-OH group of donors, NAD or NADP as acceptor"/>
    <property type="evidence" value="ECO:0007669"/>
    <property type="project" value="TreeGrafter"/>
</dbReference>
<dbReference type="GO" id="GO:0005737">
    <property type="term" value="C:cytoplasm"/>
    <property type="evidence" value="ECO:0007669"/>
    <property type="project" value="TreeGrafter"/>
</dbReference>
<dbReference type="InterPro" id="IPR020904">
    <property type="entry name" value="Sc_DH/Rdtase_CS"/>
</dbReference>
<dbReference type="PANTHER" id="PTHR44229:SF4">
    <property type="entry name" value="15-HYDROXYPROSTAGLANDIN DEHYDROGENASE [NAD(+)]"/>
    <property type="match status" value="1"/>
</dbReference>
<dbReference type="HOGENOM" id="CLU_010194_13_0_1"/>
<sequence length="270" mass="29447">MPSPNKVALITGAGSGIGLYTARQLKKDGWEISIAELNEKTGQAAADEVRGIFTQVDVTNYASQAKAFAHTWEMYGRIDFVFANAGILDVEDFYRPSESLPPPEPSLLTSKVSCDGAIYTAFLAMHYFRQNPVAGGSLVITSSASALYEAAILPIYCAAKYAVIGLVRSLGKELKKENIRVNAILPGAVPTNIGLPVKLVKLGVKPTLPDDKITKPEHIVGAIKELLDDPNAYAVCLEVSAANRYRREKHEYPDETMAYLMGEKESWTKH</sequence>
<dbReference type="SUPFAM" id="SSF51735">
    <property type="entry name" value="NAD(P)-binding Rossmann-fold domains"/>
    <property type="match status" value="1"/>
</dbReference>
<evidence type="ECO:0000256" key="3">
    <source>
        <dbReference type="ARBA" id="ARBA00023002"/>
    </source>
</evidence>
<gene>
    <name evidence="5" type="ORF">A1O5_09979</name>
</gene>
<comment type="similarity">
    <text evidence="1 4">Belongs to the short-chain dehydrogenases/reductases (SDR) family.</text>
</comment>